<dbReference type="Gene3D" id="2.40.30.60">
    <property type="entry name" value="RimM"/>
    <property type="match status" value="1"/>
</dbReference>
<dbReference type="NCBIfam" id="TIGR02273">
    <property type="entry name" value="16S_RimM"/>
    <property type="match status" value="1"/>
</dbReference>
<dbReference type="STRING" id="1660.APY09_07105"/>
<dbReference type="InterPro" id="IPR036976">
    <property type="entry name" value="RimM_N_sf"/>
</dbReference>
<dbReference type="AlphaFoldDB" id="A0A2X0TZN9"/>
<dbReference type="PANTHER" id="PTHR33692:SF1">
    <property type="entry name" value="RIBOSOME MATURATION FACTOR RIMM"/>
    <property type="match status" value="1"/>
</dbReference>
<evidence type="ECO:0000313" key="8">
    <source>
        <dbReference type="EMBL" id="SPT54959.1"/>
    </source>
</evidence>
<dbReference type="InterPro" id="IPR011033">
    <property type="entry name" value="PRC_barrel-like_sf"/>
</dbReference>
<comment type="subunit">
    <text evidence="5">Binds ribosomal protein uS19.</text>
</comment>
<keyword evidence="3 5" id="KW-0698">rRNA processing</keyword>
<dbReference type="SUPFAM" id="SSF50447">
    <property type="entry name" value="Translation proteins"/>
    <property type="match status" value="1"/>
</dbReference>
<evidence type="ECO:0000259" key="7">
    <source>
        <dbReference type="Pfam" id="PF24986"/>
    </source>
</evidence>
<reference evidence="8 9" key="1">
    <citation type="submission" date="2018-06" db="EMBL/GenBank/DDBJ databases">
        <authorList>
            <consortium name="Pathogen Informatics"/>
            <person name="Doyle S."/>
        </authorList>
    </citation>
    <scope>NUCLEOTIDE SEQUENCE [LARGE SCALE GENOMIC DNA]</scope>
    <source>
        <strain evidence="8 9">NCTC9935</strain>
    </source>
</reference>
<evidence type="ECO:0000256" key="5">
    <source>
        <dbReference type="HAMAP-Rule" id="MF_00014"/>
    </source>
</evidence>
<keyword evidence="2 5" id="KW-0690">Ribosome biogenesis</keyword>
<evidence type="ECO:0000256" key="1">
    <source>
        <dbReference type="ARBA" id="ARBA00022490"/>
    </source>
</evidence>
<protein>
    <recommendedName>
        <fullName evidence="5">Ribosome maturation factor RimM</fullName>
    </recommendedName>
</protein>
<dbReference type="RefSeq" id="WP_111823066.1">
    <property type="nucleotide sequence ID" value="NZ_CBDERX010000013.1"/>
</dbReference>
<dbReference type="InterPro" id="IPR009000">
    <property type="entry name" value="Transl_B-barrel_sf"/>
</dbReference>
<keyword evidence="4 5" id="KW-0143">Chaperone</keyword>
<organism evidence="8 9">
    <name type="scientific">Schaalia odontolytica</name>
    <dbReference type="NCBI Taxonomy" id="1660"/>
    <lineage>
        <taxon>Bacteria</taxon>
        <taxon>Bacillati</taxon>
        <taxon>Actinomycetota</taxon>
        <taxon>Actinomycetes</taxon>
        <taxon>Actinomycetales</taxon>
        <taxon>Actinomycetaceae</taxon>
        <taxon>Schaalia</taxon>
    </lineage>
</organism>
<dbReference type="GO" id="GO:0005840">
    <property type="term" value="C:ribosome"/>
    <property type="evidence" value="ECO:0007669"/>
    <property type="project" value="InterPro"/>
</dbReference>
<accession>A0A2X0TZN9</accession>
<dbReference type="SUPFAM" id="SSF50346">
    <property type="entry name" value="PRC-barrel domain"/>
    <property type="match status" value="1"/>
</dbReference>
<dbReference type="Pfam" id="PF24986">
    <property type="entry name" value="PRC_RimM"/>
    <property type="match status" value="1"/>
</dbReference>
<comment type="similarity">
    <text evidence="5">Belongs to the RimM family.</text>
</comment>
<sequence length="170" mass="18147">MQLTAAIVGPAHGLRGEVILDVRSDDPEVLAPGASLDVAGDRRTLTVRAVRVHRDRVLASFEECVTREDAEALRGSRLLVDAHPEEDAWYPHELKGLEARTPNGDVLGTVSGLTPGAAQDLLLVATGRGTVMVPFVTALVPTVDVERGVVVIDAPPGLFDDEAVSEREDR</sequence>
<comment type="domain">
    <text evidence="5">The PRC barrel domain binds ribosomal protein uS19.</text>
</comment>
<comment type="function">
    <text evidence="5">An accessory protein needed during the final step in the assembly of 30S ribosomal subunit, possibly for assembly of the head region. Essential for efficient processing of 16S rRNA. May be needed both before and after RbfA during the maturation of 16S rRNA. It has affinity for free ribosomal 30S subunits but not for 70S ribosomes.</text>
</comment>
<dbReference type="Proteomes" id="UP000250192">
    <property type="component" value="Unassembled WGS sequence"/>
</dbReference>
<dbReference type="InterPro" id="IPR011961">
    <property type="entry name" value="RimM"/>
</dbReference>
<feature type="domain" description="Ribosome maturation factor RimM PRC barrel" evidence="7">
    <location>
        <begin position="92"/>
        <end position="158"/>
    </location>
</feature>
<dbReference type="OrthoDB" id="5381335at2"/>
<dbReference type="Gene3D" id="2.30.30.240">
    <property type="entry name" value="PRC-barrel domain"/>
    <property type="match status" value="1"/>
</dbReference>
<dbReference type="GeneID" id="93757255"/>
<evidence type="ECO:0000256" key="3">
    <source>
        <dbReference type="ARBA" id="ARBA00022552"/>
    </source>
</evidence>
<dbReference type="GO" id="GO:0006364">
    <property type="term" value="P:rRNA processing"/>
    <property type="evidence" value="ECO:0007669"/>
    <property type="project" value="UniProtKB-UniRule"/>
</dbReference>
<dbReference type="InterPro" id="IPR002676">
    <property type="entry name" value="RimM_N"/>
</dbReference>
<keyword evidence="9" id="KW-1185">Reference proteome</keyword>
<dbReference type="PANTHER" id="PTHR33692">
    <property type="entry name" value="RIBOSOME MATURATION FACTOR RIMM"/>
    <property type="match status" value="1"/>
</dbReference>
<dbReference type="EMBL" id="UAPR01000001">
    <property type="protein sequence ID" value="SPT54959.1"/>
    <property type="molecule type" value="Genomic_DNA"/>
</dbReference>
<evidence type="ECO:0000256" key="4">
    <source>
        <dbReference type="ARBA" id="ARBA00023186"/>
    </source>
</evidence>
<proteinExistence type="inferred from homology"/>
<dbReference type="GO" id="GO:0043022">
    <property type="term" value="F:ribosome binding"/>
    <property type="evidence" value="ECO:0007669"/>
    <property type="project" value="InterPro"/>
</dbReference>
<feature type="domain" description="RimM N-terminal" evidence="6">
    <location>
        <begin position="8"/>
        <end position="82"/>
    </location>
</feature>
<dbReference type="InterPro" id="IPR056792">
    <property type="entry name" value="PRC_RimM"/>
</dbReference>
<dbReference type="GO" id="GO:0005737">
    <property type="term" value="C:cytoplasm"/>
    <property type="evidence" value="ECO:0007669"/>
    <property type="project" value="UniProtKB-SubCell"/>
</dbReference>
<dbReference type="HAMAP" id="MF_00014">
    <property type="entry name" value="Ribosome_mat_RimM"/>
    <property type="match status" value="1"/>
</dbReference>
<comment type="subcellular location">
    <subcellularLocation>
        <location evidence="5">Cytoplasm</location>
    </subcellularLocation>
</comment>
<dbReference type="GO" id="GO:0042274">
    <property type="term" value="P:ribosomal small subunit biogenesis"/>
    <property type="evidence" value="ECO:0007669"/>
    <property type="project" value="UniProtKB-UniRule"/>
</dbReference>
<gene>
    <name evidence="5 8" type="primary">rimM</name>
    <name evidence="8" type="ORF">NCTC9935_00512</name>
</gene>
<evidence type="ECO:0000256" key="2">
    <source>
        <dbReference type="ARBA" id="ARBA00022517"/>
    </source>
</evidence>
<dbReference type="Pfam" id="PF01782">
    <property type="entry name" value="RimM"/>
    <property type="match status" value="1"/>
</dbReference>
<name>A0A2X0TZN9_9ACTO</name>
<evidence type="ECO:0000313" key="9">
    <source>
        <dbReference type="Proteomes" id="UP000250192"/>
    </source>
</evidence>
<evidence type="ECO:0000259" key="6">
    <source>
        <dbReference type="Pfam" id="PF01782"/>
    </source>
</evidence>
<keyword evidence="1 5" id="KW-0963">Cytoplasm</keyword>